<feature type="transmembrane region" description="Helical" evidence="6">
    <location>
        <begin position="396"/>
        <end position="419"/>
    </location>
</feature>
<feature type="transmembrane region" description="Helical" evidence="6">
    <location>
        <begin position="184"/>
        <end position="203"/>
    </location>
</feature>
<comment type="subcellular location">
    <subcellularLocation>
        <location evidence="1">Cell membrane</location>
        <topology evidence="1">Multi-pass membrane protein</topology>
    </subcellularLocation>
</comment>
<feature type="transmembrane region" description="Helical" evidence="6">
    <location>
        <begin position="224"/>
        <end position="250"/>
    </location>
</feature>
<gene>
    <name evidence="7" type="ORF">ACFPYI_18995</name>
</gene>
<dbReference type="Proteomes" id="UP001596099">
    <property type="component" value="Unassembled WGS sequence"/>
</dbReference>
<evidence type="ECO:0000256" key="2">
    <source>
        <dbReference type="ARBA" id="ARBA00022475"/>
    </source>
</evidence>
<dbReference type="InterPro" id="IPR050833">
    <property type="entry name" value="Poly_Biosynth_Transport"/>
</dbReference>
<evidence type="ECO:0000256" key="1">
    <source>
        <dbReference type="ARBA" id="ARBA00004651"/>
    </source>
</evidence>
<dbReference type="EMBL" id="JBHSQH010000001">
    <property type="protein sequence ID" value="MFC5973421.1"/>
    <property type="molecule type" value="Genomic_DNA"/>
</dbReference>
<keyword evidence="5 6" id="KW-0472">Membrane</keyword>
<organism evidence="7 8">
    <name type="scientific">Halomarina salina</name>
    <dbReference type="NCBI Taxonomy" id="1872699"/>
    <lineage>
        <taxon>Archaea</taxon>
        <taxon>Methanobacteriati</taxon>
        <taxon>Methanobacteriota</taxon>
        <taxon>Stenosarchaea group</taxon>
        <taxon>Halobacteria</taxon>
        <taxon>Halobacteriales</taxon>
        <taxon>Natronomonadaceae</taxon>
        <taxon>Halomarina</taxon>
    </lineage>
</organism>
<feature type="transmembrane region" description="Helical" evidence="6">
    <location>
        <begin position="308"/>
        <end position="332"/>
    </location>
</feature>
<protein>
    <submittedName>
        <fullName evidence="7">Flippase</fullName>
    </submittedName>
</protein>
<dbReference type="RefSeq" id="WP_247417940.1">
    <property type="nucleotide sequence ID" value="NZ_JALLGW010000001.1"/>
</dbReference>
<name>A0ABD5RS62_9EURY</name>
<evidence type="ECO:0000256" key="4">
    <source>
        <dbReference type="ARBA" id="ARBA00022989"/>
    </source>
</evidence>
<accession>A0ABD5RS62</accession>
<feature type="transmembrane region" description="Helical" evidence="6">
    <location>
        <begin position="270"/>
        <end position="287"/>
    </location>
</feature>
<feature type="transmembrane region" description="Helical" evidence="6">
    <location>
        <begin position="86"/>
        <end position="108"/>
    </location>
</feature>
<reference evidence="7 8" key="1">
    <citation type="journal article" date="2019" name="Int. J. Syst. Evol. Microbiol.">
        <title>The Global Catalogue of Microorganisms (GCM) 10K type strain sequencing project: providing services to taxonomists for standard genome sequencing and annotation.</title>
        <authorList>
            <consortium name="The Broad Institute Genomics Platform"/>
            <consortium name="The Broad Institute Genome Sequencing Center for Infectious Disease"/>
            <person name="Wu L."/>
            <person name="Ma J."/>
        </authorList>
    </citation>
    <scope>NUCLEOTIDE SEQUENCE [LARGE SCALE GENOMIC DNA]</scope>
    <source>
        <strain evidence="7 8">CGMCC 1.12543</strain>
    </source>
</reference>
<dbReference type="Pfam" id="PF01943">
    <property type="entry name" value="Polysacc_synt"/>
    <property type="match status" value="1"/>
</dbReference>
<feature type="transmembrane region" description="Helical" evidence="6">
    <location>
        <begin position="120"/>
        <end position="138"/>
    </location>
</feature>
<comment type="caution">
    <text evidence="7">The sequence shown here is derived from an EMBL/GenBank/DDBJ whole genome shotgun (WGS) entry which is preliminary data.</text>
</comment>
<dbReference type="GO" id="GO:0005886">
    <property type="term" value="C:plasma membrane"/>
    <property type="evidence" value="ECO:0007669"/>
    <property type="project" value="UniProtKB-SubCell"/>
</dbReference>
<keyword evidence="3 6" id="KW-0812">Transmembrane</keyword>
<feature type="transmembrane region" description="Helical" evidence="6">
    <location>
        <begin position="454"/>
        <end position="476"/>
    </location>
</feature>
<dbReference type="PANTHER" id="PTHR30250:SF27">
    <property type="entry name" value="POLYSACCHARIDE BIOSYNTHESIS PROTEIN"/>
    <property type="match status" value="1"/>
</dbReference>
<keyword evidence="8" id="KW-1185">Reference proteome</keyword>
<feature type="transmembrane region" description="Helical" evidence="6">
    <location>
        <begin position="338"/>
        <end position="359"/>
    </location>
</feature>
<sequence length="510" mass="55514">MSLSVDSLGGLVKSAGIVLVGTVIANFLGIFAEILIPRALPPTVYGRLGLAYGIIGAMSSLAILGIPNGVTRFLSADKSTHKRLDVLWSGYTISIIGSVVAAAAIYLARFEIAILMDDPQIAPLLVAFIPYLLAFPVAKVSVGVLRAQERTIEAVLAQQIGPRVVGLALALGFITVEEPIFGAFGYWLSFSVLGAALGLYFVHQWVDFRSVVVRLPAHKTLRELWSFSWPLAASASLHILLSNVDIIMLGYFTDSATVGYYRVIQPLKQMVFFFTGAFAFLFLPLATKHYSTGDLAGLNALYTVTTKWIVWLTFPVVLVFTLFSPGIIRLFFGESYLPASPALSVLIAGLFYRVLVGLNGDMVKAIDRPRIEFYSAFTGVIVNIIMNATLIPLFGIVGAAFSTVVGYFVYNTIEIIAIYREIGSYPFSAGAVKPLLLTAFAGIGVLAFTSEQMIGLVVLVSLGITMYAVEFVSIILTRSISDTDILLIEQFESRFDVNLTRLKKIIRRKV</sequence>
<feature type="transmembrane region" description="Helical" evidence="6">
    <location>
        <begin position="48"/>
        <end position="66"/>
    </location>
</feature>
<evidence type="ECO:0000256" key="3">
    <source>
        <dbReference type="ARBA" id="ARBA00022692"/>
    </source>
</evidence>
<dbReference type="CDD" id="cd13128">
    <property type="entry name" value="MATE_Wzx_like"/>
    <property type="match status" value="1"/>
</dbReference>
<proteinExistence type="predicted"/>
<feature type="transmembrane region" description="Helical" evidence="6">
    <location>
        <begin position="371"/>
        <end position="390"/>
    </location>
</feature>
<keyword evidence="4 6" id="KW-1133">Transmembrane helix</keyword>
<dbReference type="AlphaFoldDB" id="A0ABD5RS62"/>
<evidence type="ECO:0000313" key="7">
    <source>
        <dbReference type="EMBL" id="MFC5973421.1"/>
    </source>
</evidence>
<evidence type="ECO:0000256" key="5">
    <source>
        <dbReference type="ARBA" id="ARBA00023136"/>
    </source>
</evidence>
<feature type="transmembrane region" description="Helical" evidence="6">
    <location>
        <begin position="431"/>
        <end position="448"/>
    </location>
</feature>
<dbReference type="PANTHER" id="PTHR30250">
    <property type="entry name" value="PST FAMILY PREDICTED COLANIC ACID TRANSPORTER"/>
    <property type="match status" value="1"/>
</dbReference>
<evidence type="ECO:0000313" key="8">
    <source>
        <dbReference type="Proteomes" id="UP001596099"/>
    </source>
</evidence>
<keyword evidence="2" id="KW-1003">Cell membrane</keyword>
<dbReference type="InterPro" id="IPR002797">
    <property type="entry name" value="Polysacc_synth"/>
</dbReference>
<evidence type="ECO:0000256" key="6">
    <source>
        <dbReference type="SAM" id="Phobius"/>
    </source>
</evidence>
<feature type="transmembrane region" description="Helical" evidence="6">
    <location>
        <begin position="15"/>
        <end position="36"/>
    </location>
</feature>